<evidence type="ECO:0000313" key="3">
    <source>
        <dbReference type="Proteomes" id="UP000320772"/>
    </source>
</evidence>
<name>A0A4Y3M1T5_9PROT</name>
<feature type="transmembrane region" description="Helical" evidence="1">
    <location>
        <begin position="67"/>
        <end position="92"/>
    </location>
</feature>
<reference evidence="2 3" key="1">
    <citation type="submission" date="2019-06" db="EMBL/GenBank/DDBJ databases">
        <title>Whole genome shotgun sequence of Gluconobacter roseus NBRC 3990.</title>
        <authorList>
            <person name="Hosoyama A."/>
            <person name="Uohara A."/>
            <person name="Ohji S."/>
            <person name="Ichikawa N."/>
        </authorList>
    </citation>
    <scope>NUCLEOTIDE SEQUENCE [LARGE SCALE GENOMIC DNA]</scope>
    <source>
        <strain evidence="2 3">NBRC 3990</strain>
    </source>
</reference>
<feature type="transmembrane region" description="Helical" evidence="1">
    <location>
        <begin position="136"/>
        <end position="160"/>
    </location>
</feature>
<organism evidence="2 3">
    <name type="scientific">Gluconobacter roseus NBRC 3990</name>
    <dbReference type="NCBI Taxonomy" id="1307950"/>
    <lineage>
        <taxon>Bacteria</taxon>
        <taxon>Pseudomonadati</taxon>
        <taxon>Pseudomonadota</taxon>
        <taxon>Alphaproteobacteria</taxon>
        <taxon>Acetobacterales</taxon>
        <taxon>Acetobacteraceae</taxon>
        <taxon>Gluconobacter</taxon>
    </lineage>
</organism>
<keyword evidence="3" id="KW-1185">Reference proteome</keyword>
<evidence type="ECO:0000313" key="2">
    <source>
        <dbReference type="EMBL" id="GEB02553.1"/>
    </source>
</evidence>
<feature type="transmembrane region" description="Helical" evidence="1">
    <location>
        <begin position="112"/>
        <end position="130"/>
    </location>
</feature>
<keyword evidence="1" id="KW-0472">Membrane</keyword>
<protein>
    <submittedName>
        <fullName evidence="2">Uncharacterized protein</fullName>
    </submittedName>
</protein>
<keyword evidence="1" id="KW-1133">Transmembrane helix</keyword>
<comment type="caution">
    <text evidence="2">The sequence shown here is derived from an EMBL/GenBank/DDBJ whole genome shotgun (WGS) entry which is preliminary data.</text>
</comment>
<dbReference type="STRING" id="586239.AD943_03120"/>
<dbReference type="Proteomes" id="UP000320772">
    <property type="component" value="Unassembled WGS sequence"/>
</dbReference>
<gene>
    <name evidence="2" type="ORF">GRO01_01290</name>
</gene>
<proteinExistence type="predicted"/>
<dbReference type="EMBL" id="BJLY01000001">
    <property type="protein sequence ID" value="GEB02553.1"/>
    <property type="molecule type" value="Genomic_DNA"/>
</dbReference>
<evidence type="ECO:0000256" key="1">
    <source>
        <dbReference type="SAM" id="Phobius"/>
    </source>
</evidence>
<accession>A0A4Y3M1T5</accession>
<sequence>MQRGGALAKLRAMTLSERIARVDDWLIDRLFQPLADRLPERLTALHLGLSCQLGALMLDGLSLVLPMLLFGATLGNMIDSTLIWCISLAFFLGMKRSAPLVRPGMLNPLRPLLRAMRLLSLAFLLYQFFRGMGAPGIVWLVTQLTTISQVLFTVGLYLVACQPRPPYRRMSTRGGPIIEGVWGAGGRLNNT</sequence>
<keyword evidence="1" id="KW-0812">Transmembrane</keyword>
<dbReference type="AlphaFoldDB" id="A0A4Y3M1T5"/>